<sequence length="465" mass="52198">MKNAHPSESSVWLHIGSGSFHRAHQAWYLHRLLVKGDNSWSIALGNIREDGVPVLNALQAQNGKYVLETVTPQGEREYETITSIQKIIPWDNELAALVAQGADPQTKVISFTVTEGGYYLDNQFNLDQHNADVQADIHGGCRTIYGAIGHILARRIALHGGDVTLLNCDNLRHNGERFRHGLLQFLALRQQHDISDWVKNHTRSPNTMVDRITPRPSPEVAVRVEQATGFKDRAPVMGEAFIQWVIEDDFIAGRPQLEEVGVEMVESVLPYEEAKIRILNASHSCIAWAGTLIGQRFIDESTRTSSICQMAYDYVTEDVIPSLTPSPLDLAHYRDVVLERFSNPHIQDTNQRVAADGFSKIPGFITPTLQECYERGQTPRATTMLPALFFVYIQQWHLGLLPYEYQDGILDAVAVHALFSSDDPVAQFTADKKLFAGLAGDIAFTDLMRQSVERVHHWLNDAKRA</sequence>
<evidence type="ECO:0000313" key="5">
    <source>
        <dbReference type="Proteomes" id="UP000739284"/>
    </source>
</evidence>
<dbReference type="Pfam" id="PF08125">
    <property type="entry name" value="Mannitol_dh_C"/>
    <property type="match status" value="1"/>
</dbReference>
<keyword evidence="1" id="KW-0560">Oxidoreductase</keyword>
<dbReference type="NCBIfam" id="NF043014">
    <property type="entry name" value="DArabDhDalD"/>
    <property type="match status" value="1"/>
</dbReference>
<evidence type="ECO:0000259" key="2">
    <source>
        <dbReference type="Pfam" id="PF01232"/>
    </source>
</evidence>
<keyword evidence="5" id="KW-1185">Reference proteome</keyword>
<dbReference type="EMBL" id="JAFMOY010000132">
    <property type="protein sequence ID" value="MBU9847480.1"/>
    <property type="molecule type" value="Genomic_DNA"/>
</dbReference>
<name>A0ABS6LKN1_9GAMM</name>
<feature type="domain" description="Mannitol dehydrogenase N-terminal" evidence="2">
    <location>
        <begin position="13"/>
        <end position="258"/>
    </location>
</feature>
<dbReference type="InterPro" id="IPR050025">
    <property type="entry name" value="DalD"/>
</dbReference>
<dbReference type="RefSeq" id="WP_217150815.1">
    <property type="nucleotide sequence ID" value="NZ_JAFMOY010000132.1"/>
</dbReference>
<evidence type="ECO:0000259" key="3">
    <source>
        <dbReference type="Pfam" id="PF08125"/>
    </source>
</evidence>
<protein>
    <submittedName>
        <fullName evidence="4">Mannitol dehydrogenase family protein</fullName>
    </submittedName>
</protein>
<dbReference type="PANTHER" id="PTHR43362">
    <property type="entry name" value="MANNITOL DEHYDROGENASE DSF1-RELATED"/>
    <property type="match status" value="1"/>
</dbReference>
<organism evidence="4 5">
    <name type="scientific">Rahnella ecdela</name>
    <dbReference type="NCBI Taxonomy" id="2816250"/>
    <lineage>
        <taxon>Bacteria</taxon>
        <taxon>Pseudomonadati</taxon>
        <taxon>Pseudomonadota</taxon>
        <taxon>Gammaproteobacteria</taxon>
        <taxon>Enterobacterales</taxon>
        <taxon>Yersiniaceae</taxon>
        <taxon>Rahnella</taxon>
    </lineage>
</organism>
<dbReference type="Pfam" id="PF01232">
    <property type="entry name" value="Mannitol_dh"/>
    <property type="match status" value="1"/>
</dbReference>
<proteinExistence type="predicted"/>
<reference evidence="4 5" key="1">
    <citation type="submission" date="2021-03" db="EMBL/GenBank/DDBJ databases">
        <title>Five novel Rahnella species.</title>
        <authorList>
            <person name="Brady C."/>
            <person name="Asselin J."/>
            <person name="Beer S."/>
            <person name="Bruberg M.B."/>
            <person name="Crampton B."/>
            <person name="Venter S."/>
            <person name="Arnold D."/>
            <person name="Denman S."/>
        </authorList>
    </citation>
    <scope>NUCLEOTIDE SEQUENCE [LARGE SCALE GENOMIC DNA]</scope>
    <source>
        <strain evidence="4 5">FRB 231</strain>
    </source>
</reference>
<dbReference type="InterPro" id="IPR013131">
    <property type="entry name" value="Mannitol_DH_N"/>
</dbReference>
<evidence type="ECO:0000256" key="1">
    <source>
        <dbReference type="ARBA" id="ARBA00023002"/>
    </source>
</evidence>
<gene>
    <name evidence="4" type="ORF">J1784_20995</name>
</gene>
<dbReference type="InterPro" id="IPR013118">
    <property type="entry name" value="Mannitol_DH_C"/>
</dbReference>
<dbReference type="PANTHER" id="PTHR43362:SF7">
    <property type="entry name" value="D-MANNONATE OXIDOREDUCTASE"/>
    <property type="match status" value="1"/>
</dbReference>
<comment type="caution">
    <text evidence="4">The sequence shown here is derived from an EMBL/GenBank/DDBJ whole genome shotgun (WGS) entry which is preliminary data.</text>
</comment>
<dbReference type="Proteomes" id="UP000739284">
    <property type="component" value="Unassembled WGS sequence"/>
</dbReference>
<evidence type="ECO:0000313" key="4">
    <source>
        <dbReference type="EMBL" id="MBU9847480.1"/>
    </source>
</evidence>
<accession>A0ABS6LKN1</accession>
<dbReference type="InterPro" id="IPR050988">
    <property type="entry name" value="Mannitol_DH/Oxidoreductase"/>
</dbReference>
<feature type="domain" description="Mannitol dehydrogenase C-terminal" evidence="3">
    <location>
        <begin position="268"/>
        <end position="455"/>
    </location>
</feature>